<dbReference type="EMBL" id="LT671824">
    <property type="protein sequence ID" value="SHO78621.1"/>
    <property type="molecule type" value="Genomic_DNA"/>
</dbReference>
<dbReference type="PROSITE" id="PS51186">
    <property type="entry name" value="GNAT"/>
    <property type="match status" value="1"/>
</dbReference>
<gene>
    <name evidence="5" type="ORF">MSYG_2968</name>
</gene>
<dbReference type="InterPro" id="IPR000182">
    <property type="entry name" value="GNAT_dom"/>
</dbReference>
<dbReference type="VEuPathDB" id="FungiDB:MSYG_2968"/>
<evidence type="ECO:0000313" key="6">
    <source>
        <dbReference type="Proteomes" id="UP000186303"/>
    </source>
</evidence>
<comment type="similarity">
    <text evidence="3">Belongs to the acetyltransferase family. MAK3 subfamily.</text>
</comment>
<feature type="domain" description="N-acetyltransferase" evidence="4">
    <location>
        <begin position="9"/>
        <end position="163"/>
    </location>
</feature>
<dbReference type="InterPro" id="IPR016181">
    <property type="entry name" value="Acyl_CoA_acyltransferase"/>
</dbReference>
<dbReference type="Pfam" id="PF00583">
    <property type="entry name" value="Acetyltransf_1"/>
    <property type="match status" value="1"/>
</dbReference>
<evidence type="ECO:0000256" key="1">
    <source>
        <dbReference type="ARBA" id="ARBA00022679"/>
    </source>
</evidence>
<dbReference type="InterPro" id="IPR044542">
    <property type="entry name" value="NAA30-like"/>
</dbReference>
<dbReference type="AlphaFoldDB" id="A0A1M8A8A4"/>
<evidence type="ECO:0000256" key="2">
    <source>
        <dbReference type="ARBA" id="ARBA00023315"/>
    </source>
</evidence>
<dbReference type="STRING" id="1230383.A0A1M8A8A4"/>
<evidence type="ECO:0000256" key="3">
    <source>
        <dbReference type="ARBA" id="ARBA00024025"/>
    </source>
</evidence>
<organism evidence="5 6">
    <name type="scientific">Malassezia sympodialis (strain ATCC 42132)</name>
    <name type="common">Atopic eczema-associated yeast</name>
    <dbReference type="NCBI Taxonomy" id="1230383"/>
    <lineage>
        <taxon>Eukaryota</taxon>
        <taxon>Fungi</taxon>
        <taxon>Dikarya</taxon>
        <taxon>Basidiomycota</taxon>
        <taxon>Ustilaginomycotina</taxon>
        <taxon>Malasseziomycetes</taxon>
        <taxon>Malasseziales</taxon>
        <taxon>Malasseziaceae</taxon>
        <taxon>Malassezia</taxon>
    </lineage>
</organism>
<reference evidence="6" key="1">
    <citation type="journal article" date="2017" name="Nucleic Acids Res.">
        <title>Proteogenomics produces comprehensive and highly accurate protein-coding gene annotation in a complete genome assembly of Malassezia sympodialis.</title>
        <authorList>
            <person name="Zhu Y."/>
            <person name="Engstroem P.G."/>
            <person name="Tellgren-Roth C."/>
            <person name="Baudo C.D."/>
            <person name="Kennell J.C."/>
            <person name="Sun S."/>
            <person name="Billmyre R.B."/>
            <person name="Schroeder M.S."/>
            <person name="Andersson A."/>
            <person name="Holm T."/>
            <person name="Sigurgeirsson B."/>
            <person name="Wu G."/>
            <person name="Sankaranarayanan S.R."/>
            <person name="Siddharthan R."/>
            <person name="Sanyal K."/>
            <person name="Lundeberg J."/>
            <person name="Nystedt B."/>
            <person name="Boekhout T."/>
            <person name="Dawson T.L. Jr."/>
            <person name="Heitman J."/>
            <person name="Scheynius A."/>
            <person name="Lehtioe J."/>
        </authorList>
    </citation>
    <scope>NUCLEOTIDE SEQUENCE [LARGE SCALE GENOMIC DNA]</scope>
    <source>
        <strain evidence="6">ATCC 42132</strain>
    </source>
</reference>
<dbReference type="OMA" id="LCIFARH"/>
<accession>A0A1M8A8A4</accession>
<protein>
    <submittedName>
        <fullName evidence="5">Similar to S.cerevisiae protein MAK3 (Catalytic subunit of the NatC type N-terminal acetyltransferase)</fullName>
    </submittedName>
</protein>
<dbReference type="CDD" id="cd04301">
    <property type="entry name" value="NAT_SF"/>
    <property type="match status" value="1"/>
</dbReference>
<dbReference type="SUPFAM" id="SSF55729">
    <property type="entry name" value="Acyl-CoA N-acyltransferases (Nat)"/>
    <property type="match status" value="1"/>
</dbReference>
<keyword evidence="6" id="KW-1185">Reference proteome</keyword>
<dbReference type="PANTHER" id="PTHR45896:SF1">
    <property type="entry name" value="N-ALPHA-ACETYLTRANSFERASE 30"/>
    <property type="match status" value="1"/>
</dbReference>
<dbReference type="Gene3D" id="3.40.630.30">
    <property type="match status" value="1"/>
</dbReference>
<sequence>MSSAPVIQYEVYRGEQDIEDVMRLIEKELSEPYHIYTYRYFLSTWPQLSLLAWKELENGKKEAVGVIVCKLDRHLRGSRLWRGYIAMLSVEPHCRGHGIAKTLVRQAIDKMVHGGASEIVLETEVTNKAALRLYENCGFIREKRLYRFYMNGNDAFRLVLVCLHHPTPTEPPPQRTFPPIRSPMIL</sequence>
<dbReference type="Proteomes" id="UP000186303">
    <property type="component" value="Chromosome 4"/>
</dbReference>
<proteinExistence type="inferred from homology"/>
<dbReference type="PANTHER" id="PTHR45896">
    <property type="entry name" value="N-ALPHA-ACETYLTRANSFERASE 30"/>
    <property type="match status" value="1"/>
</dbReference>
<dbReference type="OrthoDB" id="249099at2759"/>
<name>A0A1M8A8A4_MALS4</name>
<evidence type="ECO:0000259" key="4">
    <source>
        <dbReference type="PROSITE" id="PS51186"/>
    </source>
</evidence>
<keyword evidence="2" id="KW-0012">Acyltransferase</keyword>
<evidence type="ECO:0000313" key="5">
    <source>
        <dbReference type="EMBL" id="SHO78621.1"/>
    </source>
</evidence>
<keyword evidence="1 5" id="KW-0808">Transferase</keyword>
<dbReference type="GO" id="GO:0004596">
    <property type="term" value="F:protein-N-terminal amino-acid acetyltransferase activity"/>
    <property type="evidence" value="ECO:0007669"/>
    <property type="project" value="InterPro"/>
</dbReference>
<dbReference type="GO" id="GO:0031417">
    <property type="term" value="C:NatC complex"/>
    <property type="evidence" value="ECO:0007669"/>
    <property type="project" value="TreeGrafter"/>
</dbReference>